<dbReference type="GO" id="GO:0005385">
    <property type="term" value="F:zinc ion transmembrane transporter activity"/>
    <property type="evidence" value="ECO:0007669"/>
    <property type="project" value="TreeGrafter"/>
</dbReference>
<protein>
    <submittedName>
        <fullName evidence="16">Zinc transporter 2</fullName>
    </submittedName>
</protein>
<keyword evidence="4 13" id="KW-0812">Transmembrane</keyword>
<evidence type="ECO:0000256" key="10">
    <source>
        <dbReference type="ARBA" id="ARBA00023136"/>
    </source>
</evidence>
<keyword evidence="9" id="KW-0406">Ion transport</keyword>
<proteinExistence type="inferred from homology"/>
<gene>
    <name evidence="16" type="primary">Slc30a2</name>
    <name evidence="16" type="ORF">EVAR_44030_1</name>
</gene>
<comment type="caution">
    <text evidence="16">The sequence shown here is derived from an EMBL/GenBank/DDBJ whole genome shotgun (WGS) entry which is preliminary data.</text>
</comment>
<sequence length="459" mass="51500">MNDFRRRPDPISCRPFTVSVAVRARVPPRRERAYKSGPYKHTARLVRHLKKPIVPLYCSALSLARSAPAERDNESCFFVRAAGVHRFMGLLANASGAALWQIQATHGRLNAISCGYLSNSLAIATDAAHLLTDFASFMISLFALWVASRPATRRMPFGWYRAEVIGALVSVLLIWVVTGILVYMAVQRVIYRQFEIDATVMLITSAVGVVVNLIMGLTLHQHGHSHGGGGGGHSHGEGNPCSTARRRNWIPGKCCPSGGLSQPREYKRASCLHPRPGDFLQSFGVLVAAIVIYFKPSWDLVDPICTFLFSILVLLTTFNIIKDALLVLMEGSPRGLDFQDVANTFLSIPGVVRVHNLRMWALSLDKTALAAHLAIHSLLKYWAIKCKKNFESDWSRHESQVLDEATRQVHDKYNFFEMTLQIEEFNDGRWKHAASAKCRLRERRRETIPIVFYFKVGML</sequence>
<dbReference type="Gene3D" id="1.20.1510.10">
    <property type="entry name" value="Cation efflux protein transmembrane domain"/>
    <property type="match status" value="1"/>
</dbReference>
<dbReference type="SUPFAM" id="SSF161111">
    <property type="entry name" value="Cation efflux protein transmembrane domain-like"/>
    <property type="match status" value="1"/>
</dbReference>
<dbReference type="GO" id="GO:0046872">
    <property type="term" value="F:metal ion binding"/>
    <property type="evidence" value="ECO:0007669"/>
    <property type="project" value="UniProtKB-KW"/>
</dbReference>
<evidence type="ECO:0000256" key="2">
    <source>
        <dbReference type="ARBA" id="ARBA00008873"/>
    </source>
</evidence>
<keyword evidence="7" id="KW-0864">Zinc transport</keyword>
<feature type="transmembrane region" description="Helical" evidence="13">
    <location>
        <begin position="198"/>
        <end position="219"/>
    </location>
</feature>
<dbReference type="InterPro" id="IPR050681">
    <property type="entry name" value="CDF/SLC30A"/>
</dbReference>
<dbReference type="Pfam" id="PF01545">
    <property type="entry name" value="Cation_efflux"/>
    <property type="match status" value="1"/>
</dbReference>
<keyword evidence="11" id="KW-0968">Cytoplasmic vesicle</keyword>
<dbReference type="AlphaFoldDB" id="A0A4C1XL16"/>
<evidence type="ECO:0000256" key="13">
    <source>
        <dbReference type="SAM" id="Phobius"/>
    </source>
</evidence>
<dbReference type="FunFam" id="1.20.1510.10:FF:000002">
    <property type="entry name" value="zinc transporter 3 isoform X1"/>
    <property type="match status" value="1"/>
</dbReference>
<organism evidence="16 17">
    <name type="scientific">Eumeta variegata</name>
    <name type="common">Bagworm moth</name>
    <name type="synonym">Eumeta japonica</name>
    <dbReference type="NCBI Taxonomy" id="151549"/>
    <lineage>
        <taxon>Eukaryota</taxon>
        <taxon>Metazoa</taxon>
        <taxon>Ecdysozoa</taxon>
        <taxon>Arthropoda</taxon>
        <taxon>Hexapoda</taxon>
        <taxon>Insecta</taxon>
        <taxon>Pterygota</taxon>
        <taxon>Neoptera</taxon>
        <taxon>Endopterygota</taxon>
        <taxon>Lepidoptera</taxon>
        <taxon>Glossata</taxon>
        <taxon>Ditrysia</taxon>
        <taxon>Tineoidea</taxon>
        <taxon>Psychidae</taxon>
        <taxon>Oiketicinae</taxon>
        <taxon>Eumeta</taxon>
    </lineage>
</organism>
<keyword evidence="5" id="KW-0479">Metal-binding</keyword>
<evidence type="ECO:0000313" key="17">
    <source>
        <dbReference type="Proteomes" id="UP000299102"/>
    </source>
</evidence>
<keyword evidence="10 13" id="KW-0472">Membrane</keyword>
<keyword evidence="17" id="KW-1185">Reference proteome</keyword>
<dbReference type="EMBL" id="BGZK01000855">
    <property type="protein sequence ID" value="GBP62977.1"/>
    <property type="molecule type" value="Genomic_DNA"/>
</dbReference>
<evidence type="ECO:0000313" key="16">
    <source>
        <dbReference type="EMBL" id="GBP62977.1"/>
    </source>
</evidence>
<feature type="transmembrane region" description="Helical" evidence="13">
    <location>
        <begin position="300"/>
        <end position="321"/>
    </location>
</feature>
<evidence type="ECO:0000256" key="11">
    <source>
        <dbReference type="ARBA" id="ARBA00023329"/>
    </source>
</evidence>
<comment type="catalytic activity">
    <reaction evidence="12">
        <text>Zn(2+)(in) + 2 H(+)(out) = Zn(2+)(out) + 2 H(+)(in)</text>
        <dbReference type="Rhea" id="RHEA:72627"/>
        <dbReference type="ChEBI" id="CHEBI:15378"/>
        <dbReference type="ChEBI" id="CHEBI:29105"/>
    </reaction>
</comment>
<dbReference type="PANTHER" id="PTHR11562:SF17">
    <property type="entry name" value="RE54080P-RELATED"/>
    <property type="match status" value="1"/>
</dbReference>
<evidence type="ECO:0000256" key="8">
    <source>
        <dbReference type="ARBA" id="ARBA00022989"/>
    </source>
</evidence>
<dbReference type="OrthoDB" id="9944568at2759"/>
<comment type="similarity">
    <text evidence="2">Belongs to the cation diffusion facilitator (CDF) transporter (TC 2.A.4) family. SLC30A subfamily.</text>
</comment>
<evidence type="ECO:0000259" key="15">
    <source>
        <dbReference type="Pfam" id="PF16916"/>
    </source>
</evidence>
<feature type="domain" description="Cation efflux protein cytoplasmic" evidence="15">
    <location>
        <begin position="333"/>
        <end position="376"/>
    </location>
</feature>
<evidence type="ECO:0000256" key="1">
    <source>
        <dbReference type="ARBA" id="ARBA00004638"/>
    </source>
</evidence>
<evidence type="ECO:0000256" key="4">
    <source>
        <dbReference type="ARBA" id="ARBA00022692"/>
    </source>
</evidence>
<dbReference type="InterPro" id="IPR002524">
    <property type="entry name" value="Cation_efflux"/>
</dbReference>
<dbReference type="GO" id="GO:0005886">
    <property type="term" value="C:plasma membrane"/>
    <property type="evidence" value="ECO:0007669"/>
    <property type="project" value="TreeGrafter"/>
</dbReference>
<keyword evidence="6" id="KW-0862">Zinc</keyword>
<feature type="transmembrane region" description="Helical" evidence="13">
    <location>
        <begin position="127"/>
        <end position="147"/>
    </location>
</feature>
<dbReference type="Pfam" id="PF16916">
    <property type="entry name" value="ZT_dimer"/>
    <property type="match status" value="1"/>
</dbReference>
<evidence type="ECO:0000256" key="12">
    <source>
        <dbReference type="ARBA" id="ARBA00048349"/>
    </source>
</evidence>
<reference evidence="16 17" key="1">
    <citation type="journal article" date="2019" name="Commun. Biol.">
        <title>The bagworm genome reveals a unique fibroin gene that provides high tensile strength.</title>
        <authorList>
            <person name="Kono N."/>
            <person name="Nakamura H."/>
            <person name="Ohtoshi R."/>
            <person name="Tomita M."/>
            <person name="Numata K."/>
            <person name="Arakawa K."/>
        </authorList>
    </citation>
    <scope>NUCLEOTIDE SEQUENCE [LARGE SCALE GENOMIC DNA]</scope>
</reference>
<evidence type="ECO:0000256" key="7">
    <source>
        <dbReference type="ARBA" id="ARBA00022906"/>
    </source>
</evidence>
<evidence type="ECO:0000256" key="6">
    <source>
        <dbReference type="ARBA" id="ARBA00022833"/>
    </source>
</evidence>
<keyword evidence="8 13" id="KW-1133">Transmembrane helix</keyword>
<dbReference type="Proteomes" id="UP000299102">
    <property type="component" value="Unassembled WGS sequence"/>
</dbReference>
<feature type="transmembrane region" description="Helical" evidence="13">
    <location>
        <begin position="159"/>
        <end position="186"/>
    </location>
</feature>
<accession>A0A4C1XL16</accession>
<dbReference type="GO" id="GO:0030658">
    <property type="term" value="C:transport vesicle membrane"/>
    <property type="evidence" value="ECO:0007669"/>
    <property type="project" value="UniProtKB-SubCell"/>
</dbReference>
<dbReference type="InterPro" id="IPR027469">
    <property type="entry name" value="Cation_efflux_TMD_sf"/>
</dbReference>
<dbReference type="STRING" id="151549.A0A4C1XL16"/>
<dbReference type="GO" id="GO:0010043">
    <property type="term" value="P:response to zinc ion"/>
    <property type="evidence" value="ECO:0007669"/>
    <property type="project" value="TreeGrafter"/>
</dbReference>
<evidence type="ECO:0000256" key="3">
    <source>
        <dbReference type="ARBA" id="ARBA00022448"/>
    </source>
</evidence>
<dbReference type="NCBIfam" id="TIGR01297">
    <property type="entry name" value="CDF"/>
    <property type="match status" value="1"/>
</dbReference>
<dbReference type="InterPro" id="IPR027470">
    <property type="entry name" value="Cation_efflux_CTD"/>
</dbReference>
<evidence type="ECO:0000256" key="9">
    <source>
        <dbReference type="ARBA" id="ARBA00023065"/>
    </source>
</evidence>
<feature type="domain" description="Cation efflux protein transmembrane" evidence="14">
    <location>
        <begin position="113"/>
        <end position="329"/>
    </location>
</feature>
<keyword evidence="3" id="KW-0813">Transport</keyword>
<evidence type="ECO:0000256" key="5">
    <source>
        <dbReference type="ARBA" id="ARBA00022723"/>
    </source>
</evidence>
<comment type="subcellular location">
    <subcellularLocation>
        <location evidence="1">Cytoplasmic vesicle</location>
        <location evidence="1">Secretory vesicle membrane</location>
        <topology evidence="1">Multi-pass membrane protein</topology>
    </subcellularLocation>
</comment>
<name>A0A4C1XL16_EUMVA</name>
<evidence type="ECO:0000259" key="14">
    <source>
        <dbReference type="Pfam" id="PF01545"/>
    </source>
</evidence>
<feature type="transmembrane region" description="Helical" evidence="13">
    <location>
        <begin position="277"/>
        <end position="294"/>
    </location>
</feature>
<dbReference type="InterPro" id="IPR058533">
    <property type="entry name" value="Cation_efflux_TM"/>
</dbReference>
<dbReference type="PANTHER" id="PTHR11562">
    <property type="entry name" value="CATION EFFLUX PROTEIN/ ZINC TRANSPORTER"/>
    <property type="match status" value="1"/>
</dbReference>